<organism evidence="2 3">
    <name type="scientific">Chara braunii</name>
    <name type="common">Braun's stonewort</name>
    <dbReference type="NCBI Taxonomy" id="69332"/>
    <lineage>
        <taxon>Eukaryota</taxon>
        <taxon>Viridiplantae</taxon>
        <taxon>Streptophyta</taxon>
        <taxon>Charophyceae</taxon>
        <taxon>Charales</taxon>
        <taxon>Characeae</taxon>
        <taxon>Chara</taxon>
    </lineage>
</organism>
<dbReference type="Proteomes" id="UP000265515">
    <property type="component" value="Unassembled WGS sequence"/>
</dbReference>
<comment type="caution">
    <text evidence="2">The sequence shown here is derived from an EMBL/GenBank/DDBJ whole genome shotgun (WGS) entry which is preliminary data.</text>
</comment>
<gene>
    <name evidence="2" type="ORF">CBR_g55367</name>
</gene>
<evidence type="ECO:0000256" key="1">
    <source>
        <dbReference type="SAM" id="Coils"/>
    </source>
</evidence>
<dbReference type="EMBL" id="BFEA01001056">
    <property type="protein sequence ID" value="GBG92430.1"/>
    <property type="molecule type" value="Genomic_DNA"/>
</dbReference>
<evidence type="ECO:0000313" key="3">
    <source>
        <dbReference type="Proteomes" id="UP000265515"/>
    </source>
</evidence>
<accession>A0A388MCZ3</accession>
<protein>
    <submittedName>
        <fullName evidence="2">Uncharacterized protein</fullName>
    </submittedName>
</protein>
<sequence>MPGQLANESIAEYRQRFEAQLALIEAEEQRQAAAEAARLQAEAAAAAAEKQWLQAEADTDTQARRKEAQDLLKRHEAASIEKLKFWHFEPSEHHEDVTPEEQHKEFLAKLVTRLVYTCNHLQSELANLRRAVRNHKDLHEDATRALDSRVQDLGLVAPRPDASESSSAPSTCQLEERVDHVVAMPDDISTFAAPATISKQLDTLKTEVQQLHQLPNKDGNTSAQHYKMPTFRIEKFDDYTHQDPVPWWEGFTMELRILVVPEHSYIGALFLNSKGRCQIWLSHLATIHGIEVVDLHKKISWDELTKL</sequence>
<reference evidence="2 3" key="1">
    <citation type="journal article" date="2018" name="Cell">
        <title>The Chara Genome: Secondary Complexity and Implications for Plant Terrestrialization.</title>
        <authorList>
            <person name="Nishiyama T."/>
            <person name="Sakayama H."/>
            <person name="Vries J.D."/>
            <person name="Buschmann H."/>
            <person name="Saint-Marcoux D."/>
            <person name="Ullrich K.K."/>
            <person name="Haas F.B."/>
            <person name="Vanderstraeten L."/>
            <person name="Becker D."/>
            <person name="Lang D."/>
            <person name="Vosolsobe S."/>
            <person name="Rombauts S."/>
            <person name="Wilhelmsson P.K.I."/>
            <person name="Janitza P."/>
            <person name="Kern R."/>
            <person name="Heyl A."/>
            <person name="Rumpler F."/>
            <person name="Villalobos L.I.A.C."/>
            <person name="Clay J.M."/>
            <person name="Skokan R."/>
            <person name="Toyoda A."/>
            <person name="Suzuki Y."/>
            <person name="Kagoshima H."/>
            <person name="Schijlen E."/>
            <person name="Tajeshwar N."/>
            <person name="Catarino B."/>
            <person name="Hetherington A.J."/>
            <person name="Saltykova A."/>
            <person name="Bonnot C."/>
            <person name="Breuninger H."/>
            <person name="Symeonidi A."/>
            <person name="Radhakrishnan G.V."/>
            <person name="Van Nieuwerburgh F."/>
            <person name="Deforce D."/>
            <person name="Chang C."/>
            <person name="Karol K.G."/>
            <person name="Hedrich R."/>
            <person name="Ulvskov P."/>
            <person name="Glockner G."/>
            <person name="Delwiche C.F."/>
            <person name="Petrasek J."/>
            <person name="Van de Peer Y."/>
            <person name="Friml J."/>
            <person name="Beilby M."/>
            <person name="Dolan L."/>
            <person name="Kohara Y."/>
            <person name="Sugano S."/>
            <person name="Fujiyama A."/>
            <person name="Delaux P.-M."/>
            <person name="Quint M."/>
            <person name="TheiBen G."/>
            <person name="Hagemann M."/>
            <person name="Harholt J."/>
            <person name="Dunand C."/>
            <person name="Zachgo S."/>
            <person name="Langdale J."/>
            <person name="Maumus F."/>
            <person name="Straeten D.V.D."/>
            <person name="Gould S.B."/>
            <person name="Rensing S.A."/>
        </authorList>
    </citation>
    <scope>NUCLEOTIDE SEQUENCE [LARGE SCALE GENOMIC DNA]</scope>
    <source>
        <strain evidence="2 3">S276</strain>
    </source>
</reference>
<feature type="coiled-coil region" evidence="1">
    <location>
        <begin position="10"/>
        <end position="56"/>
    </location>
</feature>
<feature type="coiled-coil region" evidence="1">
    <location>
        <begin position="118"/>
        <end position="145"/>
    </location>
</feature>
<dbReference type="Gramene" id="GBG92430">
    <property type="protein sequence ID" value="GBG92430"/>
    <property type="gene ID" value="CBR_g55367"/>
</dbReference>
<evidence type="ECO:0000313" key="2">
    <source>
        <dbReference type="EMBL" id="GBG92430.1"/>
    </source>
</evidence>
<name>A0A388MCZ3_CHABU</name>
<keyword evidence="1" id="KW-0175">Coiled coil</keyword>
<proteinExistence type="predicted"/>
<keyword evidence="3" id="KW-1185">Reference proteome</keyword>
<dbReference type="AlphaFoldDB" id="A0A388MCZ3"/>